<sequence length="520" mass="58400">MEANNFVDWQEIVEDDDTGSLLTPKSLQLSVTAPRCPPYYTAQRSLLIGRRPRPGADPYLTHHTIVKSDSKHNVTSVHKTEGVPEGHDRHHERLMDRFFFFRGTGRSKSTTNFRKSSTMKSVATSPFHHNSSLMTPHPHLPSLGPDTSSQATRVLGTLLPLKWQNHCRDSGGFRWIADSLVKASIPFAALSHPGAAKRFVQLTRSCRRLQYGDCNERDESQSNNMQFMDVFLPDTGDSQQQKPRGMVFFVHGGAWGSGTPWFYRLVAVPFLQCGLAVSILGYRVYPVSQSVQDQVNDVQSAFEVLVKEYPEWCSSPTKNGSQDFVNQDHLGTIVMGHSSGAHIALLWMVDRATRHWNEGKPSEQTITTFVGISGPYNIDHHFDYEAARGVEEISPLKAANGFSRTEFLRNSPVWRLQNALTEFQESEGKNCLQDFFPSRMLLIHGIEDDTVPFTASSEAARVLRSCGVVNCQEYYVPETGHQDAVVHLMLGGRVRNAIVRWLFQGNKMRKASLAPPQSRL</sequence>
<dbReference type="PANTHER" id="PTHR48081">
    <property type="entry name" value="AB HYDROLASE SUPERFAMILY PROTEIN C4A8.06C"/>
    <property type="match status" value="1"/>
</dbReference>
<comment type="caution">
    <text evidence="3">The sequence shown here is derived from an EMBL/GenBank/DDBJ whole genome shotgun (WGS) entry which is preliminary data.</text>
</comment>
<name>A0A9K3KGF9_9STRA</name>
<dbReference type="OrthoDB" id="6495301at2759"/>
<dbReference type="AlphaFoldDB" id="A0A9K3KGF9"/>
<evidence type="ECO:0000313" key="4">
    <source>
        <dbReference type="Proteomes" id="UP000693970"/>
    </source>
</evidence>
<evidence type="ECO:0000259" key="2">
    <source>
        <dbReference type="Pfam" id="PF20434"/>
    </source>
</evidence>
<evidence type="ECO:0000256" key="1">
    <source>
        <dbReference type="ARBA" id="ARBA00022801"/>
    </source>
</evidence>
<reference evidence="3" key="2">
    <citation type="submission" date="2021-04" db="EMBL/GenBank/DDBJ databases">
        <authorList>
            <person name="Podell S."/>
        </authorList>
    </citation>
    <scope>NUCLEOTIDE SEQUENCE</scope>
    <source>
        <strain evidence="3">Hildebrandi</strain>
    </source>
</reference>
<accession>A0A9K3KGF9</accession>
<dbReference type="GO" id="GO:0016787">
    <property type="term" value="F:hydrolase activity"/>
    <property type="evidence" value="ECO:0007669"/>
    <property type="project" value="UniProtKB-KW"/>
</dbReference>
<feature type="domain" description="BD-FAE-like" evidence="2">
    <location>
        <begin position="228"/>
        <end position="459"/>
    </location>
</feature>
<dbReference type="PANTHER" id="PTHR48081:SF33">
    <property type="entry name" value="KYNURENINE FORMAMIDASE"/>
    <property type="match status" value="1"/>
</dbReference>
<dbReference type="InterPro" id="IPR050300">
    <property type="entry name" value="GDXG_lipolytic_enzyme"/>
</dbReference>
<protein>
    <recommendedName>
        <fullName evidence="2">BD-FAE-like domain-containing protein</fullName>
    </recommendedName>
</protein>
<gene>
    <name evidence="3" type="ORF">IV203_021147</name>
</gene>
<evidence type="ECO:0000313" key="3">
    <source>
        <dbReference type="EMBL" id="KAG7343202.1"/>
    </source>
</evidence>
<dbReference type="Proteomes" id="UP000693970">
    <property type="component" value="Unassembled WGS sequence"/>
</dbReference>
<organism evidence="3 4">
    <name type="scientific">Nitzschia inconspicua</name>
    <dbReference type="NCBI Taxonomy" id="303405"/>
    <lineage>
        <taxon>Eukaryota</taxon>
        <taxon>Sar</taxon>
        <taxon>Stramenopiles</taxon>
        <taxon>Ochrophyta</taxon>
        <taxon>Bacillariophyta</taxon>
        <taxon>Bacillariophyceae</taxon>
        <taxon>Bacillariophycidae</taxon>
        <taxon>Bacillariales</taxon>
        <taxon>Bacillariaceae</taxon>
        <taxon>Nitzschia</taxon>
    </lineage>
</organism>
<keyword evidence="1" id="KW-0378">Hydrolase</keyword>
<keyword evidence="4" id="KW-1185">Reference proteome</keyword>
<dbReference type="Pfam" id="PF20434">
    <property type="entry name" value="BD-FAE"/>
    <property type="match status" value="1"/>
</dbReference>
<proteinExistence type="predicted"/>
<dbReference type="InterPro" id="IPR049492">
    <property type="entry name" value="BD-FAE-like_dom"/>
</dbReference>
<dbReference type="EMBL" id="JAGRRH010000024">
    <property type="protein sequence ID" value="KAG7343202.1"/>
    <property type="molecule type" value="Genomic_DNA"/>
</dbReference>
<reference evidence="3" key="1">
    <citation type="journal article" date="2021" name="Sci. Rep.">
        <title>Diploid genomic architecture of Nitzschia inconspicua, an elite biomass production diatom.</title>
        <authorList>
            <person name="Oliver A."/>
            <person name="Podell S."/>
            <person name="Pinowska A."/>
            <person name="Traller J.C."/>
            <person name="Smith S.R."/>
            <person name="McClure R."/>
            <person name="Beliaev A."/>
            <person name="Bohutskyi P."/>
            <person name="Hill E.A."/>
            <person name="Rabines A."/>
            <person name="Zheng H."/>
            <person name="Allen L.Z."/>
            <person name="Kuo A."/>
            <person name="Grigoriev I.V."/>
            <person name="Allen A.E."/>
            <person name="Hazlebeck D."/>
            <person name="Allen E.E."/>
        </authorList>
    </citation>
    <scope>NUCLEOTIDE SEQUENCE</scope>
    <source>
        <strain evidence="3">Hildebrandi</strain>
    </source>
</reference>